<dbReference type="RefSeq" id="WP_153712673.1">
    <property type="nucleotide sequence ID" value="NZ_CP045871.1"/>
</dbReference>
<dbReference type="AlphaFoldDB" id="A0A5Q2Q5C7"/>
<keyword evidence="2" id="KW-1185">Reference proteome</keyword>
<gene>
    <name evidence="1" type="ORF">GH975_00785</name>
</gene>
<organism evidence="1 2">
    <name type="scientific">Litorivicinus lipolyticus</name>
    <dbReference type="NCBI Taxonomy" id="418701"/>
    <lineage>
        <taxon>Bacteria</taxon>
        <taxon>Pseudomonadati</taxon>
        <taxon>Pseudomonadota</taxon>
        <taxon>Gammaproteobacteria</taxon>
        <taxon>Oceanospirillales</taxon>
        <taxon>Litorivicinaceae</taxon>
        <taxon>Litorivicinus</taxon>
    </lineage>
</organism>
<sequence length="79" mass="8669">MIKRFIAGAVCPKCSGRDKIRAWSNDAGTQLRECVACGFEDAIYADAPSELVTRVNQDRAGPKTTDDIAPIRFVPEVKK</sequence>
<proteinExistence type="predicted"/>
<name>A0A5Q2Q5C7_9GAMM</name>
<accession>A0A5Q2Q5C7</accession>
<dbReference type="NCBIfam" id="TIGR02443">
    <property type="entry name" value="YheV family putative zinc ribbon protein"/>
    <property type="match status" value="1"/>
</dbReference>
<evidence type="ECO:0000313" key="2">
    <source>
        <dbReference type="Proteomes" id="UP000388235"/>
    </source>
</evidence>
<dbReference type="Proteomes" id="UP000388235">
    <property type="component" value="Chromosome"/>
</dbReference>
<dbReference type="KEGG" id="llp:GH975_00785"/>
<dbReference type="Pfam" id="PF09526">
    <property type="entry name" value="DUF2387"/>
    <property type="match status" value="1"/>
</dbReference>
<evidence type="ECO:0000313" key="1">
    <source>
        <dbReference type="EMBL" id="QGG79169.1"/>
    </source>
</evidence>
<reference evidence="1 2" key="1">
    <citation type="submission" date="2019-11" db="EMBL/GenBank/DDBJ databases">
        <authorList>
            <person name="Khan S.A."/>
            <person name="Jeon C.O."/>
            <person name="Chun B.H."/>
        </authorList>
    </citation>
    <scope>NUCLEOTIDE SEQUENCE [LARGE SCALE GENOMIC DNA]</scope>
    <source>
        <strain evidence="1 2">IMCC 1097</strain>
    </source>
</reference>
<dbReference type="EMBL" id="CP045871">
    <property type="protein sequence ID" value="QGG79169.1"/>
    <property type="molecule type" value="Genomic_DNA"/>
</dbReference>
<protein>
    <submittedName>
        <fullName evidence="1">YheV family putative metal-binding protein</fullName>
    </submittedName>
</protein>
<dbReference type="InterPro" id="IPR012658">
    <property type="entry name" value="YheV"/>
</dbReference>
<dbReference type="OrthoDB" id="5881059at2"/>